<reference evidence="1" key="1">
    <citation type="submission" date="2020-03" db="EMBL/GenBank/DDBJ databases">
        <title>Castanea mollissima Vanexum genome sequencing.</title>
        <authorList>
            <person name="Staton M."/>
        </authorList>
    </citation>
    <scope>NUCLEOTIDE SEQUENCE</scope>
    <source>
        <tissue evidence="1">Leaf</tissue>
    </source>
</reference>
<evidence type="ECO:0000313" key="2">
    <source>
        <dbReference type="Proteomes" id="UP000737018"/>
    </source>
</evidence>
<sequence length="218" mass="23245">MSRTHETCGHVKCTISGMETNSVDSQSSQALAPSAGPQVAHAVTQSTDSYPQASTFAAFDPQASTFAALHHKAGNPFNSLENSVFSANFTTSSLVSSQDWILDTGVTDHMMFLIPHQNSADFLQFQPTDTPLELVLPLPPSPTVDSSLLRRSTRSDNSPSYLQDYHCSLAQGEGKALTAVGAAPMPVAVVIASNTAVMVSLSSILDRNNDDTKFPESR</sequence>
<protein>
    <submittedName>
        <fullName evidence="1">Uncharacterized protein</fullName>
    </submittedName>
</protein>
<keyword evidence="2" id="KW-1185">Reference proteome</keyword>
<name>A0A8J4QEC9_9ROSI</name>
<dbReference type="EMBL" id="JRKL02012725">
    <property type="protein sequence ID" value="KAF3943984.1"/>
    <property type="molecule type" value="Genomic_DNA"/>
</dbReference>
<evidence type="ECO:0000313" key="1">
    <source>
        <dbReference type="EMBL" id="KAF3943984.1"/>
    </source>
</evidence>
<dbReference type="AlphaFoldDB" id="A0A8J4QEC9"/>
<accession>A0A8J4QEC9</accession>
<gene>
    <name evidence="1" type="ORF">CMV_029513</name>
</gene>
<proteinExistence type="predicted"/>
<dbReference type="OrthoDB" id="10693497at2759"/>
<comment type="caution">
    <text evidence="1">The sequence shown here is derived from an EMBL/GenBank/DDBJ whole genome shotgun (WGS) entry which is preliminary data.</text>
</comment>
<dbReference type="Proteomes" id="UP000737018">
    <property type="component" value="Unassembled WGS sequence"/>
</dbReference>
<organism evidence="1 2">
    <name type="scientific">Castanea mollissima</name>
    <name type="common">Chinese chestnut</name>
    <dbReference type="NCBI Taxonomy" id="60419"/>
    <lineage>
        <taxon>Eukaryota</taxon>
        <taxon>Viridiplantae</taxon>
        <taxon>Streptophyta</taxon>
        <taxon>Embryophyta</taxon>
        <taxon>Tracheophyta</taxon>
        <taxon>Spermatophyta</taxon>
        <taxon>Magnoliopsida</taxon>
        <taxon>eudicotyledons</taxon>
        <taxon>Gunneridae</taxon>
        <taxon>Pentapetalae</taxon>
        <taxon>rosids</taxon>
        <taxon>fabids</taxon>
        <taxon>Fagales</taxon>
        <taxon>Fagaceae</taxon>
        <taxon>Castanea</taxon>
    </lineage>
</organism>